<gene>
    <name evidence="1" type="ORF">Vadar_027664</name>
</gene>
<comment type="caution">
    <text evidence="1">The sequence shown here is derived from an EMBL/GenBank/DDBJ whole genome shotgun (WGS) entry which is preliminary data.</text>
</comment>
<evidence type="ECO:0000313" key="2">
    <source>
        <dbReference type="Proteomes" id="UP000828048"/>
    </source>
</evidence>
<dbReference type="Proteomes" id="UP000828048">
    <property type="component" value="Chromosome 11"/>
</dbReference>
<reference evidence="1 2" key="1">
    <citation type="journal article" date="2021" name="Hortic Res">
        <title>High-quality reference genome and annotation aids understanding of berry development for evergreen blueberry (Vaccinium darrowii).</title>
        <authorList>
            <person name="Yu J."/>
            <person name="Hulse-Kemp A.M."/>
            <person name="Babiker E."/>
            <person name="Staton M."/>
        </authorList>
    </citation>
    <scope>NUCLEOTIDE SEQUENCE [LARGE SCALE GENOMIC DNA]</scope>
    <source>
        <strain evidence="2">cv. NJ 8807/NJ 8810</strain>
        <tissue evidence="1">Young leaf</tissue>
    </source>
</reference>
<protein>
    <submittedName>
        <fullName evidence="1">Uncharacterized protein</fullName>
    </submittedName>
</protein>
<sequence length="213" mass="21618">MSSTKNQRKYHGVRFLRSKIVSEIRVPMGGKKIWLGTFQTPEMAATAHDVAAWALQGEQAKLNFPANLQYYQMPASSSPVDICAAAVSAADAFMRANSSGDGTKVVVSRQYGGSGSSGSSGSGGGVGGVESSGSGVGGAGCSSGGVGGGGASGGSIAPSLGQGVMDQVIYEEGPHLMLDMACGMLVSPPHYLSTLHDEGNYDGCGLWSFNESP</sequence>
<proteinExistence type="predicted"/>
<keyword evidence="2" id="KW-1185">Reference proteome</keyword>
<name>A0ACB7YPY8_9ERIC</name>
<dbReference type="EMBL" id="CM037161">
    <property type="protein sequence ID" value="KAH7855686.1"/>
    <property type="molecule type" value="Genomic_DNA"/>
</dbReference>
<accession>A0ACB7YPY8</accession>
<evidence type="ECO:0000313" key="1">
    <source>
        <dbReference type="EMBL" id="KAH7855686.1"/>
    </source>
</evidence>
<organism evidence="1 2">
    <name type="scientific">Vaccinium darrowii</name>
    <dbReference type="NCBI Taxonomy" id="229202"/>
    <lineage>
        <taxon>Eukaryota</taxon>
        <taxon>Viridiplantae</taxon>
        <taxon>Streptophyta</taxon>
        <taxon>Embryophyta</taxon>
        <taxon>Tracheophyta</taxon>
        <taxon>Spermatophyta</taxon>
        <taxon>Magnoliopsida</taxon>
        <taxon>eudicotyledons</taxon>
        <taxon>Gunneridae</taxon>
        <taxon>Pentapetalae</taxon>
        <taxon>asterids</taxon>
        <taxon>Ericales</taxon>
        <taxon>Ericaceae</taxon>
        <taxon>Vaccinioideae</taxon>
        <taxon>Vaccinieae</taxon>
        <taxon>Vaccinium</taxon>
    </lineage>
</organism>